<dbReference type="Proteomes" id="UP001642720">
    <property type="component" value="Unassembled WGS sequence"/>
</dbReference>
<dbReference type="EMBL" id="PPTA01000010">
    <property type="protein sequence ID" value="TFB00933.1"/>
    <property type="molecule type" value="Genomic_DNA"/>
</dbReference>
<reference evidence="2 3" key="1">
    <citation type="submission" date="2018-01" db="EMBL/GenBank/DDBJ databases">
        <title>Genome characterization of the sugarcane-associated fungus Trichoderma ghanense CCMA-1212 and their application in lignocelulose bioconversion.</title>
        <authorList>
            <person name="Steindorff A.S."/>
            <person name="Mendes T.D."/>
            <person name="Vilela E.S.D."/>
            <person name="Rodrigues D.S."/>
            <person name="Formighieri E.F."/>
            <person name="Melo I.S."/>
            <person name="Favaro L.C.L."/>
        </authorList>
    </citation>
    <scope>NUCLEOTIDE SEQUENCE [LARGE SCALE GENOMIC DNA]</scope>
    <source>
        <strain evidence="2 3">CCMA-1212</strain>
    </source>
</reference>
<feature type="compositionally biased region" description="Basic and acidic residues" evidence="1">
    <location>
        <begin position="64"/>
        <end position="75"/>
    </location>
</feature>
<comment type="caution">
    <text evidence="2">The sequence shown here is derived from an EMBL/GenBank/DDBJ whole genome shotgun (WGS) entry which is preliminary data.</text>
</comment>
<feature type="region of interest" description="Disordered" evidence="1">
    <location>
        <begin position="1"/>
        <end position="89"/>
    </location>
</feature>
<evidence type="ECO:0000313" key="3">
    <source>
        <dbReference type="Proteomes" id="UP001642720"/>
    </source>
</evidence>
<sequence length="89" mass="9389">MDLVWRGGSSDVPVVDLTAPGISFSGSRGTWRSPLEGARSLGGGQNEDTQTDGQLRQRPPSRAEQSRAEQSRDQPGHGTWTGPVGGDVS</sequence>
<evidence type="ECO:0000313" key="2">
    <source>
        <dbReference type="EMBL" id="TFB00933.1"/>
    </source>
</evidence>
<proteinExistence type="predicted"/>
<dbReference type="GeneID" id="300578879"/>
<organism evidence="2 3">
    <name type="scientific">Trichoderma ghanense</name>
    <dbReference type="NCBI Taxonomy" id="65468"/>
    <lineage>
        <taxon>Eukaryota</taxon>
        <taxon>Fungi</taxon>
        <taxon>Dikarya</taxon>
        <taxon>Ascomycota</taxon>
        <taxon>Pezizomycotina</taxon>
        <taxon>Sordariomycetes</taxon>
        <taxon>Hypocreomycetidae</taxon>
        <taxon>Hypocreales</taxon>
        <taxon>Hypocreaceae</taxon>
        <taxon>Trichoderma</taxon>
    </lineage>
</organism>
<dbReference type="RefSeq" id="XP_073557134.1">
    <property type="nucleotide sequence ID" value="XM_073704429.1"/>
</dbReference>
<keyword evidence="3" id="KW-1185">Reference proteome</keyword>
<protein>
    <submittedName>
        <fullName evidence="2">Uncharacterized protein</fullName>
    </submittedName>
</protein>
<evidence type="ECO:0000256" key="1">
    <source>
        <dbReference type="SAM" id="MobiDB-lite"/>
    </source>
</evidence>
<gene>
    <name evidence="2" type="ORF">CCMA1212_007257</name>
</gene>
<accession>A0ABY2GY89</accession>
<name>A0ABY2GY89_9HYPO</name>